<dbReference type="STRING" id="1766.XA26_19900"/>
<feature type="domain" description="SCP2" evidence="1">
    <location>
        <begin position="23"/>
        <end position="109"/>
    </location>
</feature>
<evidence type="ECO:0000259" key="1">
    <source>
        <dbReference type="Pfam" id="PF02036"/>
    </source>
</evidence>
<dbReference type="InterPro" id="IPR036527">
    <property type="entry name" value="SCP2_sterol-bd_dom_sf"/>
</dbReference>
<name>A0A0N9Y4A0_MYCFO</name>
<organism evidence="2 3">
    <name type="scientific">Mycolicibacterium fortuitum</name>
    <name type="common">Mycobacterium fortuitum</name>
    <dbReference type="NCBI Taxonomy" id="1766"/>
    <lineage>
        <taxon>Bacteria</taxon>
        <taxon>Bacillati</taxon>
        <taxon>Actinomycetota</taxon>
        <taxon>Actinomycetes</taxon>
        <taxon>Mycobacteriales</taxon>
        <taxon>Mycobacteriaceae</taxon>
        <taxon>Mycolicibacterium</taxon>
    </lineage>
</organism>
<dbReference type="InterPro" id="IPR003033">
    <property type="entry name" value="SCP2_sterol-bd_dom"/>
</dbReference>
<sequence length="131" mass="14424">MFNSPAEVETTQAEFLKELLREEAVAAKIRDANVSFVLSYSDPTCSIHVDCVPSPAVVSFSSGEQSGDVELKMSAENGHLMWLGELNMMGAMARRKIKVKGNAAKMMGLLPMMSMATPRYREFCQQRGMAV</sequence>
<accession>A0A0N9Y4A0</accession>
<evidence type="ECO:0000313" key="2">
    <source>
        <dbReference type="EMBL" id="ALI25836.1"/>
    </source>
</evidence>
<dbReference type="SUPFAM" id="SSF55718">
    <property type="entry name" value="SCP-like"/>
    <property type="match status" value="1"/>
</dbReference>
<dbReference type="PATRIC" id="fig|1766.6.peg.1975"/>
<dbReference type="KEGG" id="mft:XA26_19900"/>
<keyword evidence="3" id="KW-1185">Reference proteome</keyword>
<proteinExistence type="predicted"/>
<protein>
    <recommendedName>
        <fullName evidence="1">SCP2 domain-containing protein</fullName>
    </recommendedName>
</protein>
<dbReference type="RefSeq" id="WP_054601749.1">
    <property type="nucleotide sequence ID" value="NZ_CP011269.1"/>
</dbReference>
<gene>
    <name evidence="2" type="ORF">XA26_19900</name>
</gene>
<dbReference type="EMBL" id="CP011269">
    <property type="protein sequence ID" value="ALI25836.1"/>
    <property type="molecule type" value="Genomic_DNA"/>
</dbReference>
<dbReference type="Pfam" id="PF02036">
    <property type="entry name" value="SCP2"/>
    <property type="match status" value="1"/>
</dbReference>
<dbReference type="AlphaFoldDB" id="A0A0N9Y4A0"/>
<dbReference type="Proteomes" id="UP000057134">
    <property type="component" value="Chromosome"/>
</dbReference>
<dbReference type="Gene3D" id="3.30.1050.10">
    <property type="entry name" value="SCP2 sterol-binding domain"/>
    <property type="match status" value="1"/>
</dbReference>
<reference evidence="2 3" key="1">
    <citation type="journal article" date="2015" name="MBio">
        <title>Enzymatic Degradation of Phenazines Can Generate Energy and Protect Sensitive Organisms from Toxicity.</title>
        <authorList>
            <person name="Costa K.C."/>
            <person name="Bergkessel M."/>
            <person name="Saunders S."/>
            <person name="Korlach J."/>
            <person name="Newman D.K."/>
        </authorList>
    </citation>
    <scope>NUCLEOTIDE SEQUENCE [LARGE SCALE GENOMIC DNA]</scope>
    <source>
        <strain evidence="2 3">CT6</strain>
    </source>
</reference>
<evidence type="ECO:0000313" key="3">
    <source>
        <dbReference type="Proteomes" id="UP000057134"/>
    </source>
</evidence>